<comment type="catalytic activity">
    <reaction evidence="10 11">
        <text>D-alanyl-D-alanine + UDP-N-acetyl-alpha-D-muramoyl-L-alanyl-gamma-D-glutamyl-meso-2,6-diaminopimelate + ATP = UDP-N-acetyl-alpha-D-muramoyl-L-alanyl-gamma-D-glutamyl-meso-2,6-diaminopimeloyl-D-alanyl-D-alanine + ADP + phosphate + H(+)</text>
        <dbReference type="Rhea" id="RHEA:28374"/>
        <dbReference type="ChEBI" id="CHEBI:15378"/>
        <dbReference type="ChEBI" id="CHEBI:30616"/>
        <dbReference type="ChEBI" id="CHEBI:43474"/>
        <dbReference type="ChEBI" id="CHEBI:57822"/>
        <dbReference type="ChEBI" id="CHEBI:61386"/>
        <dbReference type="ChEBI" id="CHEBI:83905"/>
        <dbReference type="ChEBI" id="CHEBI:456216"/>
        <dbReference type="EC" id="6.3.2.10"/>
    </reaction>
</comment>
<dbReference type="EMBL" id="WHZV01000001">
    <property type="protein sequence ID" value="NEG54381.1"/>
    <property type="molecule type" value="Genomic_DNA"/>
</dbReference>
<evidence type="ECO:0000256" key="7">
    <source>
        <dbReference type="ARBA" id="ARBA00022984"/>
    </source>
</evidence>
<dbReference type="PANTHER" id="PTHR43024">
    <property type="entry name" value="UDP-N-ACETYLMURAMOYL-TRIPEPTIDE--D-ALANYL-D-ALANINE LIGASE"/>
    <property type="match status" value="1"/>
</dbReference>
<keyword evidence="2 10" id="KW-0436">Ligase</keyword>
<name>A0A6L9ST81_9BIFI</name>
<dbReference type="InterPro" id="IPR000713">
    <property type="entry name" value="Mur_ligase_N"/>
</dbReference>
<dbReference type="EC" id="6.3.2.10" evidence="10 11"/>
<comment type="caution">
    <text evidence="15">The sequence shown here is derived from an EMBL/GenBank/DDBJ whole genome shotgun (WGS) entry which is preliminary data.</text>
</comment>
<dbReference type="PANTHER" id="PTHR43024:SF1">
    <property type="entry name" value="UDP-N-ACETYLMURAMOYL-TRIPEPTIDE--D-ALANYL-D-ALANINE LIGASE"/>
    <property type="match status" value="1"/>
</dbReference>
<organism evidence="15 16">
    <name type="scientific">Bifidobacterium platyrrhinorum</name>
    <dbReference type="NCBI Taxonomy" id="2661628"/>
    <lineage>
        <taxon>Bacteria</taxon>
        <taxon>Bacillati</taxon>
        <taxon>Actinomycetota</taxon>
        <taxon>Actinomycetes</taxon>
        <taxon>Bifidobacteriales</taxon>
        <taxon>Bifidobacteriaceae</taxon>
        <taxon>Bifidobacterium</taxon>
    </lineage>
</organism>
<dbReference type="Proteomes" id="UP000483293">
    <property type="component" value="Unassembled WGS sequence"/>
</dbReference>
<dbReference type="UniPathway" id="UPA00219"/>
<dbReference type="SUPFAM" id="SSF53244">
    <property type="entry name" value="MurD-like peptide ligases, peptide-binding domain"/>
    <property type="match status" value="1"/>
</dbReference>
<dbReference type="GO" id="GO:0051301">
    <property type="term" value="P:cell division"/>
    <property type="evidence" value="ECO:0007669"/>
    <property type="project" value="UniProtKB-KW"/>
</dbReference>
<dbReference type="HAMAP" id="MF_02019">
    <property type="entry name" value="MurF"/>
    <property type="match status" value="1"/>
</dbReference>
<feature type="domain" description="Mur ligase central" evidence="14">
    <location>
        <begin position="119"/>
        <end position="310"/>
    </location>
</feature>
<dbReference type="Gene3D" id="3.90.190.20">
    <property type="entry name" value="Mur ligase, C-terminal domain"/>
    <property type="match status" value="1"/>
</dbReference>
<dbReference type="InterPro" id="IPR013221">
    <property type="entry name" value="Mur_ligase_cen"/>
</dbReference>
<evidence type="ECO:0000259" key="13">
    <source>
        <dbReference type="Pfam" id="PF02875"/>
    </source>
</evidence>
<dbReference type="SUPFAM" id="SSF63418">
    <property type="entry name" value="MurE/MurF N-terminal domain"/>
    <property type="match status" value="1"/>
</dbReference>
<dbReference type="GO" id="GO:0005737">
    <property type="term" value="C:cytoplasm"/>
    <property type="evidence" value="ECO:0007669"/>
    <property type="project" value="UniProtKB-SubCell"/>
</dbReference>
<feature type="domain" description="Mur ligase C-terminal" evidence="13">
    <location>
        <begin position="334"/>
        <end position="480"/>
    </location>
</feature>
<dbReference type="GO" id="GO:0009252">
    <property type="term" value="P:peptidoglycan biosynthetic process"/>
    <property type="evidence" value="ECO:0007669"/>
    <property type="project" value="UniProtKB-UniRule"/>
</dbReference>
<dbReference type="NCBIfam" id="TIGR01143">
    <property type="entry name" value="murF"/>
    <property type="match status" value="1"/>
</dbReference>
<keyword evidence="6 10" id="KW-0133">Cell shape</keyword>
<evidence type="ECO:0000256" key="10">
    <source>
        <dbReference type="HAMAP-Rule" id="MF_02019"/>
    </source>
</evidence>
<dbReference type="Gene3D" id="3.40.1190.10">
    <property type="entry name" value="Mur-like, catalytic domain"/>
    <property type="match status" value="1"/>
</dbReference>
<reference evidence="15 16" key="1">
    <citation type="submission" date="2019-10" db="EMBL/GenBank/DDBJ databases">
        <title>Bifidobacterium from non-human primates.</title>
        <authorList>
            <person name="Modesto M."/>
        </authorList>
    </citation>
    <scope>NUCLEOTIDE SEQUENCE [LARGE SCALE GENOMIC DNA]</scope>
    <source>
        <strain evidence="15 16">SMA15</strain>
    </source>
</reference>
<dbReference type="InterPro" id="IPR004101">
    <property type="entry name" value="Mur_ligase_C"/>
</dbReference>
<keyword evidence="5 10" id="KW-0067">ATP-binding</keyword>
<dbReference type="Gene3D" id="3.40.1390.10">
    <property type="entry name" value="MurE/MurF, N-terminal domain"/>
    <property type="match status" value="1"/>
</dbReference>
<dbReference type="Pfam" id="PF08245">
    <property type="entry name" value="Mur_ligase_M"/>
    <property type="match status" value="1"/>
</dbReference>
<dbReference type="GO" id="GO:0071555">
    <property type="term" value="P:cell wall organization"/>
    <property type="evidence" value="ECO:0007669"/>
    <property type="project" value="UniProtKB-KW"/>
</dbReference>
<accession>A0A6L9ST81</accession>
<evidence type="ECO:0000256" key="6">
    <source>
        <dbReference type="ARBA" id="ARBA00022960"/>
    </source>
</evidence>
<dbReference type="InterPro" id="IPR035911">
    <property type="entry name" value="MurE/MurF_N"/>
</dbReference>
<dbReference type="InterPro" id="IPR036565">
    <property type="entry name" value="Mur-like_cat_sf"/>
</dbReference>
<comment type="function">
    <text evidence="10 11">Involved in cell wall formation. Catalyzes the final step in the synthesis of UDP-N-acetylmuramoyl-pentapeptide, the precursor of murein.</text>
</comment>
<gene>
    <name evidence="10 15" type="primary">murF</name>
    <name evidence="15" type="ORF">GFD21_01000</name>
</gene>
<evidence type="ECO:0000313" key="15">
    <source>
        <dbReference type="EMBL" id="NEG54381.1"/>
    </source>
</evidence>
<dbReference type="RefSeq" id="WP_163196510.1">
    <property type="nucleotide sequence ID" value="NZ_WHZV01000001.1"/>
</dbReference>
<evidence type="ECO:0000259" key="12">
    <source>
        <dbReference type="Pfam" id="PF01225"/>
    </source>
</evidence>
<evidence type="ECO:0000256" key="11">
    <source>
        <dbReference type="RuleBase" id="RU004136"/>
    </source>
</evidence>
<evidence type="ECO:0000256" key="2">
    <source>
        <dbReference type="ARBA" id="ARBA00022598"/>
    </source>
</evidence>
<protein>
    <recommendedName>
        <fullName evidence="10 11">UDP-N-acetylmuramoyl-tripeptide--D-alanyl-D-alanine ligase</fullName>
        <ecNumber evidence="10 11">6.3.2.10</ecNumber>
    </recommendedName>
    <alternativeName>
        <fullName evidence="10">D-alanyl-D-alanine-adding enzyme</fullName>
    </alternativeName>
</protein>
<dbReference type="InterPro" id="IPR036615">
    <property type="entry name" value="Mur_ligase_C_dom_sf"/>
</dbReference>
<keyword evidence="1 10" id="KW-0963">Cytoplasm</keyword>
<keyword evidence="9 10" id="KW-0961">Cell wall biogenesis/degradation</keyword>
<dbReference type="GO" id="GO:0005524">
    <property type="term" value="F:ATP binding"/>
    <property type="evidence" value="ECO:0007669"/>
    <property type="project" value="UniProtKB-UniRule"/>
</dbReference>
<keyword evidence="7 10" id="KW-0573">Peptidoglycan synthesis</keyword>
<dbReference type="GO" id="GO:0008360">
    <property type="term" value="P:regulation of cell shape"/>
    <property type="evidence" value="ECO:0007669"/>
    <property type="project" value="UniProtKB-KW"/>
</dbReference>
<dbReference type="InterPro" id="IPR005863">
    <property type="entry name" value="UDP-N-AcMur_synth"/>
</dbReference>
<comment type="similarity">
    <text evidence="10">Belongs to the MurCDEF family. MurF subfamily.</text>
</comment>
<evidence type="ECO:0000313" key="16">
    <source>
        <dbReference type="Proteomes" id="UP000483293"/>
    </source>
</evidence>
<evidence type="ECO:0000256" key="9">
    <source>
        <dbReference type="ARBA" id="ARBA00023316"/>
    </source>
</evidence>
<evidence type="ECO:0000256" key="8">
    <source>
        <dbReference type="ARBA" id="ARBA00023306"/>
    </source>
</evidence>
<dbReference type="GO" id="GO:0047480">
    <property type="term" value="F:UDP-N-acetylmuramoyl-tripeptide-D-alanyl-D-alanine ligase activity"/>
    <property type="evidence" value="ECO:0007669"/>
    <property type="project" value="UniProtKB-UniRule"/>
</dbReference>
<sequence length="497" mass="51028">MMPMTIDEIAQATGGRVVPPAGGAVPEGAVALHVASDSRLIGSGGVFVAIKGERVDGHDYVGRVGESGAVAAIVDHEVAGAEVPQVVVDDTVGALGALARHNIARRRATGRPFTIVGLTGSVGKTTTKDLLKALLSTMGPTVAPVGSFNNEIGLPLTALTVGEGTRYFVAEMGANHVGEIARLTTIAPPDVAVVLKVGVAHLGEFGSVERIAQAKSEIVRGLLPDGVAVLNTDDAHVEAMAAIAPAGVLRFGVDPANADRDALTARDVATDAFDRASFTLVAADGAQAHVDMGIPGAHNVMNALAAATVARMLGMGLDDIARTLGEQRRISPHRMAVSTVDRDGASFTLIDDSFNANPDSMRAGLDGLARWGAGEGEEPYRVAVLGAMLELGGDEQGLHREIGAYAAGLGLDRIITVGSAKDPGFDALAEAMAHGARESAAAQQEDGVPVDWVHDADEADALVTAVAREHAGTVVLLKGSHASGLSTLAERWQKDAR</sequence>
<evidence type="ECO:0000256" key="4">
    <source>
        <dbReference type="ARBA" id="ARBA00022741"/>
    </source>
</evidence>
<feature type="binding site" evidence="10">
    <location>
        <begin position="120"/>
        <end position="126"/>
    </location>
    <ligand>
        <name>ATP</name>
        <dbReference type="ChEBI" id="CHEBI:30616"/>
    </ligand>
</feature>
<evidence type="ECO:0000256" key="1">
    <source>
        <dbReference type="ARBA" id="ARBA00022490"/>
    </source>
</evidence>
<keyword evidence="8 10" id="KW-0131">Cell cycle</keyword>
<keyword evidence="3 10" id="KW-0132">Cell division</keyword>
<comment type="pathway">
    <text evidence="10 11">Cell wall biogenesis; peptidoglycan biosynthesis.</text>
</comment>
<keyword evidence="16" id="KW-1185">Reference proteome</keyword>
<dbReference type="AlphaFoldDB" id="A0A6L9ST81"/>
<dbReference type="Pfam" id="PF01225">
    <property type="entry name" value="Mur_ligase"/>
    <property type="match status" value="1"/>
</dbReference>
<evidence type="ECO:0000259" key="14">
    <source>
        <dbReference type="Pfam" id="PF08245"/>
    </source>
</evidence>
<dbReference type="InterPro" id="IPR051046">
    <property type="entry name" value="MurCDEF_CellWall_CoF430Synth"/>
</dbReference>
<proteinExistence type="inferred from homology"/>
<keyword evidence="4 10" id="KW-0547">Nucleotide-binding</keyword>
<dbReference type="SUPFAM" id="SSF53623">
    <property type="entry name" value="MurD-like peptide ligases, catalytic domain"/>
    <property type="match status" value="1"/>
</dbReference>
<dbReference type="Pfam" id="PF02875">
    <property type="entry name" value="Mur_ligase_C"/>
    <property type="match status" value="1"/>
</dbReference>
<evidence type="ECO:0000256" key="5">
    <source>
        <dbReference type="ARBA" id="ARBA00022840"/>
    </source>
</evidence>
<evidence type="ECO:0000256" key="3">
    <source>
        <dbReference type="ARBA" id="ARBA00022618"/>
    </source>
</evidence>
<feature type="domain" description="Mur ligase N-terminal catalytic" evidence="12">
    <location>
        <begin position="34"/>
        <end position="101"/>
    </location>
</feature>
<comment type="subcellular location">
    <subcellularLocation>
        <location evidence="10 11">Cytoplasm</location>
    </subcellularLocation>
</comment>